<dbReference type="InterPro" id="IPR000093">
    <property type="entry name" value="DNA_Rcmb_RecR"/>
</dbReference>
<dbReference type="Pfam" id="PF21175">
    <property type="entry name" value="RecR_C"/>
    <property type="match status" value="1"/>
</dbReference>
<dbReference type="Pfam" id="PF02132">
    <property type="entry name" value="RecR_ZnF"/>
    <property type="match status" value="1"/>
</dbReference>
<dbReference type="AlphaFoldDB" id="B2J7Q3"/>
<dbReference type="SUPFAM" id="SSF111304">
    <property type="entry name" value="Recombination protein RecR"/>
    <property type="match status" value="1"/>
</dbReference>
<keyword evidence="1 7" id="KW-0479">Metal-binding</keyword>
<accession>B2J7Q3</accession>
<dbReference type="Pfam" id="PF21176">
    <property type="entry name" value="RecR_HhH"/>
    <property type="match status" value="1"/>
</dbReference>
<evidence type="ECO:0000256" key="5">
    <source>
        <dbReference type="ARBA" id="ARBA00023172"/>
    </source>
</evidence>
<keyword evidence="5 7" id="KW-0233">DNA recombination</keyword>
<evidence type="ECO:0000256" key="3">
    <source>
        <dbReference type="ARBA" id="ARBA00022771"/>
    </source>
</evidence>
<dbReference type="Gene3D" id="1.10.8.420">
    <property type="entry name" value="RecR Domain 1"/>
    <property type="match status" value="1"/>
</dbReference>
<evidence type="ECO:0000313" key="10">
    <source>
        <dbReference type="Proteomes" id="UP000001191"/>
    </source>
</evidence>
<evidence type="ECO:0000256" key="4">
    <source>
        <dbReference type="ARBA" id="ARBA00022833"/>
    </source>
</evidence>
<dbReference type="PANTHER" id="PTHR30446">
    <property type="entry name" value="RECOMBINATION PROTEIN RECR"/>
    <property type="match status" value="1"/>
</dbReference>
<protein>
    <recommendedName>
        <fullName evidence="7">Recombination protein RecR</fullName>
    </recommendedName>
</protein>
<dbReference type="InterPro" id="IPR023627">
    <property type="entry name" value="Rcmb_RecR"/>
</dbReference>
<evidence type="ECO:0000256" key="1">
    <source>
        <dbReference type="ARBA" id="ARBA00022723"/>
    </source>
</evidence>
<dbReference type="PROSITE" id="PS50880">
    <property type="entry name" value="TOPRIM"/>
    <property type="match status" value="1"/>
</dbReference>
<comment type="similarity">
    <text evidence="7">Belongs to the RecR family.</text>
</comment>
<dbReference type="InterPro" id="IPR034137">
    <property type="entry name" value="TOPRIM_RecR"/>
</dbReference>
<evidence type="ECO:0000256" key="7">
    <source>
        <dbReference type="HAMAP-Rule" id="MF_00017"/>
    </source>
</evidence>
<dbReference type="CDD" id="cd01025">
    <property type="entry name" value="TOPRIM_recR"/>
    <property type="match status" value="1"/>
</dbReference>
<dbReference type="GO" id="GO:0003677">
    <property type="term" value="F:DNA binding"/>
    <property type="evidence" value="ECO:0007669"/>
    <property type="project" value="UniProtKB-UniRule"/>
</dbReference>
<gene>
    <name evidence="7" type="primary">recR</name>
    <name evidence="9" type="ordered locus">Npun_F4120</name>
</gene>
<evidence type="ECO:0000313" key="9">
    <source>
        <dbReference type="EMBL" id="ACC82498.1"/>
    </source>
</evidence>
<dbReference type="GO" id="GO:0006281">
    <property type="term" value="P:DNA repair"/>
    <property type="evidence" value="ECO:0007669"/>
    <property type="project" value="UniProtKB-UniRule"/>
</dbReference>
<keyword evidence="6 7" id="KW-0234">DNA repair</keyword>
<evidence type="ECO:0000256" key="6">
    <source>
        <dbReference type="ARBA" id="ARBA00023204"/>
    </source>
</evidence>
<dbReference type="HAMAP" id="MF_00017">
    <property type="entry name" value="RecR"/>
    <property type="match status" value="1"/>
</dbReference>
<dbReference type="KEGG" id="npu:Npun_F4120"/>
<name>B2J7Q3_NOSP7</name>
<dbReference type="EnsemblBacteria" id="ACC82498">
    <property type="protein sequence ID" value="ACC82498"/>
    <property type="gene ID" value="Npun_F4120"/>
</dbReference>
<dbReference type="InterPro" id="IPR003583">
    <property type="entry name" value="Hlx-hairpin-Hlx_DNA-bd_motif"/>
</dbReference>
<dbReference type="Gene3D" id="6.10.250.240">
    <property type="match status" value="1"/>
</dbReference>
<dbReference type="InterPro" id="IPR015967">
    <property type="entry name" value="Rcmb_RecR_Znf"/>
</dbReference>
<reference evidence="9 10" key="2">
    <citation type="journal article" date="2013" name="Plant Physiol.">
        <title>A Nostoc punctiforme Sugar Transporter Necessary to Establish a Cyanobacterium-Plant Symbiosis.</title>
        <authorList>
            <person name="Ekman M."/>
            <person name="Picossi S."/>
            <person name="Campbell E.L."/>
            <person name="Meeks J.C."/>
            <person name="Flores E."/>
        </authorList>
    </citation>
    <scope>NUCLEOTIDE SEQUENCE [LARGE SCALE GENOMIC DNA]</scope>
    <source>
        <strain evidence="10">ATCC 29133 / PCC 73102</strain>
    </source>
</reference>
<dbReference type="Pfam" id="PF13662">
    <property type="entry name" value="Toprim_4"/>
    <property type="match status" value="1"/>
</dbReference>
<dbReference type="GO" id="GO:0008270">
    <property type="term" value="F:zinc ion binding"/>
    <property type="evidence" value="ECO:0007669"/>
    <property type="project" value="UniProtKB-KW"/>
</dbReference>
<keyword evidence="3 7" id="KW-0863">Zinc-finger</keyword>
<dbReference type="PANTHER" id="PTHR30446:SF0">
    <property type="entry name" value="RECOMBINATION PROTEIN RECR"/>
    <property type="match status" value="1"/>
</dbReference>
<keyword evidence="4 7" id="KW-0862">Zinc</keyword>
<dbReference type="InterPro" id="IPR006171">
    <property type="entry name" value="TOPRIM_dom"/>
</dbReference>
<reference evidence="10" key="1">
    <citation type="submission" date="2008-04" db="EMBL/GenBank/DDBJ databases">
        <title>Complete sequence of chromosome of Nostoc punctiforme ATCC 29133.</title>
        <authorList>
            <consortium name="US DOE Joint Genome Institute"/>
            <person name="Copeland A."/>
            <person name="Lucas S."/>
            <person name="Lapidus A."/>
            <person name="Glavina del Rio T."/>
            <person name="Dalin E."/>
            <person name="Tice H."/>
            <person name="Pitluck S."/>
            <person name="Chain P."/>
            <person name="Malfatti S."/>
            <person name="Shin M."/>
            <person name="Vergez L."/>
            <person name="Schmutz J."/>
            <person name="Larimer F."/>
            <person name="Land M."/>
            <person name="Hauser L."/>
            <person name="Kyrpides N."/>
            <person name="Kim E."/>
            <person name="Meeks J.C."/>
            <person name="Elhai J."/>
            <person name="Campbell E.L."/>
            <person name="Thiel T."/>
            <person name="Longmire J."/>
            <person name="Potts M."/>
            <person name="Atlas R."/>
        </authorList>
    </citation>
    <scope>NUCLEOTIDE SEQUENCE [LARGE SCALE GENOMIC DNA]</scope>
    <source>
        <strain evidence="10">ATCC 29133 / PCC 73102</strain>
    </source>
</reference>
<dbReference type="NCBIfam" id="TIGR00615">
    <property type="entry name" value="recR"/>
    <property type="match status" value="1"/>
</dbReference>
<dbReference type="SMART" id="SM00493">
    <property type="entry name" value="TOPRIM"/>
    <property type="match status" value="1"/>
</dbReference>
<dbReference type="PhylomeDB" id="B2J7Q3"/>
<organism evidence="9 10">
    <name type="scientific">Nostoc punctiforme (strain ATCC 29133 / PCC 73102)</name>
    <dbReference type="NCBI Taxonomy" id="63737"/>
    <lineage>
        <taxon>Bacteria</taxon>
        <taxon>Bacillati</taxon>
        <taxon>Cyanobacteriota</taxon>
        <taxon>Cyanophyceae</taxon>
        <taxon>Nostocales</taxon>
        <taxon>Nostocaceae</taxon>
        <taxon>Nostoc</taxon>
    </lineage>
</organism>
<comment type="function">
    <text evidence="7">May play a role in DNA repair. It seems to be involved in an RecBC-independent recombinational process of DNA repair. It may act with RecF and RecO.</text>
</comment>
<keyword evidence="10" id="KW-1185">Reference proteome</keyword>
<keyword evidence="2 7" id="KW-0227">DNA damage</keyword>
<feature type="domain" description="Toprim" evidence="8">
    <location>
        <begin position="129"/>
        <end position="223"/>
    </location>
</feature>
<dbReference type="Proteomes" id="UP000001191">
    <property type="component" value="Chromosome"/>
</dbReference>
<dbReference type="STRING" id="63737.Npun_F4120"/>
<sequence length="247" mass="27209">MSVSKRSHLTVNLANLIGSKASIINAIPDRWKYLKNVIIVKVKHSGDKTTVYARPLARLIEQLQRLPGVGPKSAQRLALHILKRPEAEVEALAQALIEAKKQIGLCSVCFHLSAEPVCEICRNANRDNNTICVVADPRDVIALEKTREYKGKYHVLGGVISPIDGIGPEQLNILALQRRVNQQKPQEVILAISPSVEGETTTLYIGQLLKPFTKVTRIAFGLPVGGDLEYADEVTLARALEGRRELD</sequence>
<dbReference type="eggNOG" id="COG0353">
    <property type="taxonomic scope" value="Bacteria"/>
</dbReference>
<feature type="zinc finger region" description="C4-type" evidence="7">
    <location>
        <begin position="106"/>
        <end position="121"/>
    </location>
</feature>
<dbReference type="Gene3D" id="3.40.1360.10">
    <property type="match status" value="1"/>
</dbReference>
<dbReference type="EMBL" id="CP001037">
    <property type="protein sequence ID" value="ACC82498.1"/>
    <property type="molecule type" value="Genomic_DNA"/>
</dbReference>
<evidence type="ECO:0000259" key="8">
    <source>
        <dbReference type="PROSITE" id="PS50880"/>
    </source>
</evidence>
<dbReference type="PROSITE" id="PS01300">
    <property type="entry name" value="RECR"/>
    <property type="match status" value="1"/>
</dbReference>
<dbReference type="HOGENOM" id="CLU_060739_1_0_3"/>
<proteinExistence type="inferred from homology"/>
<dbReference type="SMART" id="SM00278">
    <property type="entry name" value="HhH1"/>
    <property type="match status" value="1"/>
</dbReference>
<evidence type="ECO:0000256" key="2">
    <source>
        <dbReference type="ARBA" id="ARBA00022763"/>
    </source>
</evidence>
<dbReference type="GO" id="GO:0006310">
    <property type="term" value="P:DNA recombination"/>
    <property type="evidence" value="ECO:0007669"/>
    <property type="project" value="UniProtKB-UniRule"/>
</dbReference>